<feature type="region of interest" description="Disordered" evidence="1">
    <location>
        <begin position="616"/>
        <end position="663"/>
    </location>
</feature>
<dbReference type="EMBL" id="CP115667">
    <property type="protein sequence ID" value="WBW49369.1"/>
    <property type="molecule type" value="Genomic_DNA"/>
</dbReference>
<dbReference type="RefSeq" id="WP_271190901.1">
    <property type="nucleotide sequence ID" value="NZ_CP115667.1"/>
</dbReference>
<dbReference type="Pfam" id="PF05738">
    <property type="entry name" value="Cna_B"/>
    <property type="match status" value="3"/>
</dbReference>
<feature type="domain" description="CNA-B" evidence="3">
    <location>
        <begin position="519"/>
        <end position="620"/>
    </location>
</feature>
<evidence type="ECO:0000256" key="2">
    <source>
        <dbReference type="SAM" id="SignalP"/>
    </source>
</evidence>
<feature type="signal peptide" evidence="2">
    <location>
        <begin position="1"/>
        <end position="21"/>
    </location>
</feature>
<feature type="domain" description="CNA-B" evidence="3">
    <location>
        <begin position="412"/>
        <end position="504"/>
    </location>
</feature>
<sequence length="792" mass="88982">MKKKVLALVLAFLLVFTTMISGFNSVVVNANGNEETGVNQEDVIKTENDEDNNEDNKTAEEDMTADEKQSQYDNDVVTADNDKPLGLEEDTNDVLAPEAQKSTAQQDSIKIEIFHHIDDDMEGFAPKIELIDKANGDILFTIEKEDMPKIQENAVTTIDTGCYIEANRELNLKISDKVIPLQEYFDGDPIEITVDGQKYEILSLDMWYDYKDGQPSSIGGIRIVLRQIYKPEDQVLKVKKYWYDCNFRHEIDLASRSVTTGWSRKYDTTQQYSDNPKKLVIDYYGSEILIKGGRILTSSEIPVSTVKVRLYVDGKATDQLIELTENGGWEGEFDVSQWVDKNGNYSYYSEDDGFYHYYTLSLVEEGMQEHGESIYESQVNFLGKVYNVVSVVGDHQAYLFNYEAVCENPIDIPVEKIWKNENGEIESDSDKLPEKIDVVLMNGDKEVAKKELNKDNNWRDVFKDLPRYEKDKGEIKYTVKEESVKGYKSEISGDLNKGFVITNTKASPWTPMVPPTRDIHVDKVWVGSDSTTMEAPVESVDVALYADGEATGKTVTLSVANNWQGSFEDLQASKTLGGELITYTVKEDGATDDDDIQIKGTWYHVSIDGTMTDGFTITNTKVPSDPHDNPPTPHDNPPVPSDNPPTPHDNPPVPSDNPPIARDTFAISGHKIWDDENNKDGKRPDTITVRLLADGVEVDHQVVSDAEDWTWTFSGLETFNNGQAITYTVTEDPVDGYTAYVEGYNITNTLTPAVIYHLEKAIPKTGVEDTQRITPLLGLAVLFLLLKRSKHA</sequence>
<feature type="compositionally biased region" description="Pro residues" evidence="1">
    <location>
        <begin position="629"/>
        <end position="657"/>
    </location>
</feature>
<gene>
    <name evidence="4" type="ORF">O6R05_04995</name>
</gene>
<reference evidence="4 5" key="1">
    <citation type="submission" date="2023-01" db="EMBL/GenBank/DDBJ databases">
        <authorList>
            <person name="Lee S.H."/>
            <person name="Jung H.S."/>
            <person name="Yun J.U."/>
        </authorList>
    </citation>
    <scope>NUCLEOTIDE SEQUENCE [LARGE SCALE GENOMIC DNA]</scope>
    <source>
        <strain evidence="4 5">CBA3646</strain>
    </source>
</reference>
<dbReference type="Proteomes" id="UP001210339">
    <property type="component" value="Chromosome"/>
</dbReference>
<protein>
    <submittedName>
        <fullName evidence="4">Cna B-type domain-containing protein</fullName>
    </submittedName>
</protein>
<name>A0ABY7QRF5_9FIRM</name>
<accession>A0ABY7QRF5</accession>
<feature type="region of interest" description="Disordered" evidence="1">
    <location>
        <begin position="38"/>
        <end position="71"/>
    </location>
</feature>
<keyword evidence="2" id="KW-0732">Signal</keyword>
<feature type="domain" description="CNA-B" evidence="3">
    <location>
        <begin position="667"/>
        <end position="749"/>
    </location>
</feature>
<evidence type="ECO:0000313" key="5">
    <source>
        <dbReference type="Proteomes" id="UP001210339"/>
    </source>
</evidence>
<feature type="chain" id="PRO_5045779884" evidence="2">
    <location>
        <begin position="22"/>
        <end position="792"/>
    </location>
</feature>
<evidence type="ECO:0000313" key="4">
    <source>
        <dbReference type="EMBL" id="WBW49369.1"/>
    </source>
</evidence>
<dbReference type="CDD" id="cd00222">
    <property type="entry name" value="CollagenBindB"/>
    <property type="match status" value="3"/>
</dbReference>
<evidence type="ECO:0000256" key="1">
    <source>
        <dbReference type="SAM" id="MobiDB-lite"/>
    </source>
</evidence>
<keyword evidence="5" id="KW-1185">Reference proteome</keyword>
<dbReference type="InterPro" id="IPR008454">
    <property type="entry name" value="Collagen-bd_Cna-like_B-typ_dom"/>
</dbReference>
<proteinExistence type="predicted"/>
<organism evidence="4 5">
    <name type="scientific">Peptoniphilus equinus</name>
    <dbReference type="NCBI Taxonomy" id="3016343"/>
    <lineage>
        <taxon>Bacteria</taxon>
        <taxon>Bacillati</taxon>
        <taxon>Bacillota</taxon>
        <taxon>Tissierellia</taxon>
        <taxon>Tissierellales</taxon>
        <taxon>Peptoniphilaceae</taxon>
        <taxon>Peptoniphilus</taxon>
    </lineage>
</organism>
<feature type="compositionally biased region" description="Basic and acidic residues" evidence="1">
    <location>
        <begin position="54"/>
        <end position="70"/>
    </location>
</feature>
<dbReference type="SUPFAM" id="SSF49478">
    <property type="entry name" value="Cna protein B-type domain"/>
    <property type="match status" value="3"/>
</dbReference>
<evidence type="ECO:0000259" key="3">
    <source>
        <dbReference type="Pfam" id="PF05738"/>
    </source>
</evidence>
<dbReference type="Gene3D" id="2.60.40.1140">
    <property type="entry name" value="Collagen-binding surface protein Cna, B-type domain"/>
    <property type="match status" value="3"/>
</dbReference>